<gene>
    <name evidence="1" type="ORF">F8388_011187</name>
</gene>
<name>A0A7J6ESE1_CANSA</name>
<evidence type="ECO:0000313" key="2">
    <source>
        <dbReference type="Proteomes" id="UP000525078"/>
    </source>
</evidence>
<comment type="caution">
    <text evidence="1">The sequence shown here is derived from an EMBL/GenBank/DDBJ whole genome shotgun (WGS) entry which is preliminary data.</text>
</comment>
<sequence length="73" mass="7992">MKEIVRIITANSSKVSTPSPLMSKVRIIALQSSRECEPPSLDNMFLKLAGVMQPDPPISYISNASLSSFFFSS</sequence>
<organism evidence="1 2">
    <name type="scientific">Cannabis sativa</name>
    <name type="common">Hemp</name>
    <name type="synonym">Marijuana</name>
    <dbReference type="NCBI Taxonomy" id="3483"/>
    <lineage>
        <taxon>Eukaryota</taxon>
        <taxon>Viridiplantae</taxon>
        <taxon>Streptophyta</taxon>
        <taxon>Embryophyta</taxon>
        <taxon>Tracheophyta</taxon>
        <taxon>Spermatophyta</taxon>
        <taxon>Magnoliopsida</taxon>
        <taxon>eudicotyledons</taxon>
        <taxon>Gunneridae</taxon>
        <taxon>Pentapetalae</taxon>
        <taxon>rosids</taxon>
        <taxon>fabids</taxon>
        <taxon>Rosales</taxon>
        <taxon>Cannabaceae</taxon>
        <taxon>Cannabis</taxon>
    </lineage>
</organism>
<protein>
    <submittedName>
        <fullName evidence="1">Uncharacterized protein</fullName>
    </submittedName>
</protein>
<reference evidence="1 2" key="1">
    <citation type="journal article" date="2020" name="bioRxiv">
        <title>Sequence and annotation of 42 cannabis genomes reveals extensive copy number variation in cannabinoid synthesis and pathogen resistance genes.</title>
        <authorList>
            <person name="Mckernan K.J."/>
            <person name="Helbert Y."/>
            <person name="Kane L.T."/>
            <person name="Ebling H."/>
            <person name="Zhang L."/>
            <person name="Liu B."/>
            <person name="Eaton Z."/>
            <person name="Mclaughlin S."/>
            <person name="Kingan S."/>
            <person name="Baybayan P."/>
            <person name="Concepcion G."/>
            <person name="Jordan M."/>
            <person name="Riva A."/>
            <person name="Barbazuk W."/>
            <person name="Harkins T."/>
        </authorList>
    </citation>
    <scope>NUCLEOTIDE SEQUENCE [LARGE SCALE GENOMIC DNA]</scope>
    <source>
        <strain evidence="2">cv. Jamaican Lion 4</strain>
        <tissue evidence="1">Leaf</tissue>
    </source>
</reference>
<dbReference type="Proteomes" id="UP000525078">
    <property type="component" value="Unassembled WGS sequence"/>
</dbReference>
<dbReference type="AlphaFoldDB" id="A0A7J6ESE1"/>
<evidence type="ECO:0000313" key="1">
    <source>
        <dbReference type="EMBL" id="KAF4361196.1"/>
    </source>
</evidence>
<proteinExistence type="predicted"/>
<accession>A0A7J6ESE1</accession>
<dbReference type="EMBL" id="JAATIP010000194">
    <property type="protein sequence ID" value="KAF4361196.1"/>
    <property type="molecule type" value="Genomic_DNA"/>
</dbReference>